<organism evidence="4 5">
    <name type="scientific">Leishmania tarentolae</name>
    <name type="common">Sauroleishmania tarentolae</name>
    <dbReference type="NCBI Taxonomy" id="5689"/>
    <lineage>
        <taxon>Eukaryota</taxon>
        <taxon>Discoba</taxon>
        <taxon>Euglenozoa</taxon>
        <taxon>Kinetoplastea</taxon>
        <taxon>Metakinetoplastina</taxon>
        <taxon>Trypanosomatida</taxon>
        <taxon>Trypanosomatidae</taxon>
        <taxon>Leishmaniinae</taxon>
        <taxon>Leishmania</taxon>
        <taxon>lizard Leishmania</taxon>
    </lineage>
</organism>
<feature type="region of interest" description="Disordered" evidence="2">
    <location>
        <begin position="32"/>
        <end position="67"/>
    </location>
</feature>
<dbReference type="EMBL" id="BLBS01000024">
    <property type="protein sequence ID" value="GET87992.1"/>
    <property type="molecule type" value="Genomic_DNA"/>
</dbReference>
<dbReference type="AlphaFoldDB" id="A0A640KEX6"/>
<feature type="compositionally biased region" description="Low complexity" evidence="2">
    <location>
        <begin position="219"/>
        <end position="234"/>
    </location>
</feature>
<dbReference type="VEuPathDB" id="TriTrypDB:LtaPh_1909400"/>
<feature type="domain" description="CBF1-interacting co-repressor CIR N-terminal" evidence="3">
    <location>
        <begin position="84"/>
        <end position="120"/>
    </location>
</feature>
<gene>
    <name evidence="4" type="ORF">LtaPh_1909400</name>
</gene>
<feature type="compositionally biased region" description="Basic and acidic residues" evidence="2">
    <location>
        <begin position="235"/>
        <end position="245"/>
    </location>
</feature>
<dbReference type="InterPro" id="IPR019339">
    <property type="entry name" value="CIR_N_dom"/>
</dbReference>
<feature type="region of interest" description="Disordered" evidence="2">
    <location>
        <begin position="215"/>
        <end position="281"/>
    </location>
</feature>
<evidence type="ECO:0000259" key="3">
    <source>
        <dbReference type="SMART" id="SM01083"/>
    </source>
</evidence>
<evidence type="ECO:0000256" key="2">
    <source>
        <dbReference type="SAM" id="MobiDB-lite"/>
    </source>
</evidence>
<proteinExistence type="predicted"/>
<accession>A0A640KEX6</accession>
<protein>
    <recommendedName>
        <fullName evidence="3">CBF1-interacting co-repressor CIR N-terminal domain-containing protein</fullName>
    </recommendedName>
</protein>
<comment type="caution">
    <text evidence="4">The sequence shown here is derived from an EMBL/GenBank/DDBJ whole genome shotgun (WGS) entry which is preliminary data.</text>
</comment>
<sequence length="350" mass="39363">MCLVSCLPYFFPVHICARLQPPSEPLTDSIKFASRSPSTGTRTPPVYQNDHHHHPTSTFLPPPSSRSWSKMYRAHSKDINRNKSFHPLTYRNLRRVEQLKEEADLNKQKAEDRLKELQRDQEERRYDELVLSNSVDSLSGELARHRQTRSIFAAEYEADAKAVKDASVASPQPPQLSKQEVQLKTSTGALFPVNSFLSKFKKEEPYRSACLSIKEEASDSTTTSSTAVASAEGETSMRKRPRDDAGSNSLSSTRDGSDKDDGATKRTGESAPATGFVTSSEAAQLRKELNLAQKQRHDPLVRVKEYQNKCVAAAARQLHREQETRAVATHDDDKDKLQSRIRELLALKKK</sequence>
<dbReference type="OrthoDB" id="273641at2759"/>
<dbReference type="SMART" id="SM01083">
    <property type="entry name" value="Cir_N"/>
    <property type="match status" value="1"/>
</dbReference>
<evidence type="ECO:0000313" key="5">
    <source>
        <dbReference type="Proteomes" id="UP000419144"/>
    </source>
</evidence>
<keyword evidence="1" id="KW-0175">Coiled coil</keyword>
<evidence type="ECO:0000313" key="4">
    <source>
        <dbReference type="EMBL" id="GET87992.1"/>
    </source>
</evidence>
<feature type="coiled-coil region" evidence="1">
    <location>
        <begin position="93"/>
        <end position="127"/>
    </location>
</feature>
<reference evidence="4" key="1">
    <citation type="submission" date="2019-11" db="EMBL/GenBank/DDBJ databases">
        <title>Leishmania tarentolae CDS.</title>
        <authorList>
            <person name="Goto Y."/>
            <person name="Yamagishi J."/>
        </authorList>
    </citation>
    <scope>NUCLEOTIDE SEQUENCE [LARGE SCALE GENOMIC DNA]</scope>
    <source>
        <strain evidence="4">Parrot Tar II</strain>
    </source>
</reference>
<keyword evidence="5" id="KW-1185">Reference proteome</keyword>
<feature type="compositionally biased region" description="Basic and acidic residues" evidence="2">
    <location>
        <begin position="255"/>
        <end position="268"/>
    </location>
</feature>
<dbReference type="Proteomes" id="UP000419144">
    <property type="component" value="Unassembled WGS sequence"/>
</dbReference>
<evidence type="ECO:0000256" key="1">
    <source>
        <dbReference type="SAM" id="Coils"/>
    </source>
</evidence>
<name>A0A640KEX6_LEITA</name>